<sequence length="297" mass="30963">MKPTTLLPTALLLLISRTTATFSLNTSGPYWSYTAQQLAPTTHQKCKVAYSAPIACTETLLGLVTSLRPGFQPTRDDLNSMCTLSCKSALEDYVQNVGSQCGLKGDLATAQAITTGRNDTYLRVWTVGQMFEYTYAQSCAKDQNNNFCPLTSSTLPSSPANCTSACSISFYTNAHDFYPASHRQFLSSYLTTQTPYWIQQFKTGYDALVACGKAIGGGKQSKSNATGVAAANRTVMSSSLAGTASVVSSGGIKGTGATATASVVVQSGRSAGSVVGVEGMMGVGLGVLGLVAAAVLL</sequence>
<dbReference type="AlphaFoldDB" id="A0A8H3PIW6"/>
<name>A0A8H3PIW6_9LECA</name>
<evidence type="ECO:0000256" key="1">
    <source>
        <dbReference type="SAM" id="SignalP"/>
    </source>
</evidence>
<evidence type="ECO:0000313" key="2">
    <source>
        <dbReference type="EMBL" id="CAF9942451.1"/>
    </source>
</evidence>
<organism evidence="2 3">
    <name type="scientific">Imshaugia aleurites</name>
    <dbReference type="NCBI Taxonomy" id="172621"/>
    <lineage>
        <taxon>Eukaryota</taxon>
        <taxon>Fungi</taxon>
        <taxon>Dikarya</taxon>
        <taxon>Ascomycota</taxon>
        <taxon>Pezizomycotina</taxon>
        <taxon>Lecanoromycetes</taxon>
        <taxon>OSLEUM clade</taxon>
        <taxon>Lecanoromycetidae</taxon>
        <taxon>Lecanorales</taxon>
        <taxon>Lecanorineae</taxon>
        <taxon>Parmeliaceae</taxon>
        <taxon>Imshaugia</taxon>
    </lineage>
</organism>
<feature type="chain" id="PRO_5034550084" evidence="1">
    <location>
        <begin position="21"/>
        <end position="297"/>
    </location>
</feature>
<keyword evidence="1" id="KW-0732">Signal</keyword>
<proteinExistence type="predicted"/>
<accession>A0A8H3PIW6</accession>
<comment type="caution">
    <text evidence="2">The sequence shown here is derived from an EMBL/GenBank/DDBJ whole genome shotgun (WGS) entry which is preliminary data.</text>
</comment>
<keyword evidence="3" id="KW-1185">Reference proteome</keyword>
<dbReference type="OrthoDB" id="5985073at2759"/>
<dbReference type="Proteomes" id="UP000664534">
    <property type="component" value="Unassembled WGS sequence"/>
</dbReference>
<gene>
    <name evidence="2" type="ORF">IMSHALPRED_003688</name>
</gene>
<feature type="signal peptide" evidence="1">
    <location>
        <begin position="1"/>
        <end position="20"/>
    </location>
</feature>
<dbReference type="EMBL" id="CAJPDT010000187">
    <property type="protein sequence ID" value="CAF9942451.1"/>
    <property type="molecule type" value="Genomic_DNA"/>
</dbReference>
<evidence type="ECO:0000313" key="3">
    <source>
        <dbReference type="Proteomes" id="UP000664534"/>
    </source>
</evidence>
<protein>
    <submittedName>
        <fullName evidence="2">Uncharacterized protein</fullName>
    </submittedName>
</protein>
<reference evidence="2" key="1">
    <citation type="submission" date="2021-03" db="EMBL/GenBank/DDBJ databases">
        <authorList>
            <person name="Tagirdzhanova G."/>
        </authorList>
    </citation>
    <scope>NUCLEOTIDE SEQUENCE</scope>
</reference>